<comment type="caution">
    <text evidence="1">The sequence shown here is derived from an EMBL/GenBank/DDBJ whole genome shotgun (WGS) entry which is preliminary data.</text>
</comment>
<accession>A0A1J5QCJ6</accession>
<dbReference type="EMBL" id="MLJW01000965">
    <property type="protein sequence ID" value="OIQ81136.1"/>
    <property type="molecule type" value="Genomic_DNA"/>
</dbReference>
<name>A0A1J5QCJ6_9ZZZZ</name>
<organism evidence="1">
    <name type="scientific">mine drainage metagenome</name>
    <dbReference type="NCBI Taxonomy" id="410659"/>
    <lineage>
        <taxon>unclassified sequences</taxon>
        <taxon>metagenomes</taxon>
        <taxon>ecological metagenomes</taxon>
    </lineage>
</organism>
<dbReference type="AlphaFoldDB" id="A0A1J5QCJ6"/>
<gene>
    <name evidence="1" type="ORF">GALL_371030</name>
</gene>
<evidence type="ECO:0000313" key="1">
    <source>
        <dbReference type="EMBL" id="OIQ81136.1"/>
    </source>
</evidence>
<sequence>MTTLTRSPLGLALAFAAIPAAHAQAPDALSPVVPLRNAPPGVDPALGVIPGHAIMVSIDDLPPHAKADAMRDLLDNEHGYTVVSDAWIADALKYEKALLPPGDNAAVLGALRIDPARTGLARMTFVGTIAEMKLDGRTVMARRVFKRTDGVVLFVSEWQFAEAGGAIVRIRELQNAKVGRHLARLMVERAPGGARRTELMWNDERTAFTVDVFDDVDSAQARAAGYDRQWLLQLAESFGT</sequence>
<reference evidence="1" key="1">
    <citation type="submission" date="2016-10" db="EMBL/GenBank/DDBJ databases">
        <title>Sequence of Gallionella enrichment culture.</title>
        <authorList>
            <person name="Poehlein A."/>
            <person name="Muehling M."/>
            <person name="Daniel R."/>
        </authorList>
    </citation>
    <scope>NUCLEOTIDE SEQUENCE</scope>
</reference>
<proteinExistence type="predicted"/>
<protein>
    <submittedName>
        <fullName evidence="1">Uncharacterized protein</fullName>
    </submittedName>
</protein>